<dbReference type="GO" id="GO:0005524">
    <property type="term" value="F:ATP binding"/>
    <property type="evidence" value="ECO:0007669"/>
    <property type="project" value="UniProtKB-KW"/>
</dbReference>
<keyword evidence="4" id="KW-0227">DNA damage</keyword>
<gene>
    <name evidence="11" type="ORF">OSTQU699_LOCUS3352</name>
</gene>
<dbReference type="GO" id="GO:0000400">
    <property type="term" value="F:four-way junction DNA binding"/>
    <property type="evidence" value="ECO:0007669"/>
    <property type="project" value="TreeGrafter"/>
</dbReference>
<name>A0A8S1IVR9_9CHLO</name>
<evidence type="ECO:0000259" key="10">
    <source>
        <dbReference type="PROSITE" id="PS50162"/>
    </source>
</evidence>
<dbReference type="PANTHER" id="PTHR46456">
    <property type="entry name" value="DNA REPAIR PROTEIN RAD51 HOMOLOG 2"/>
    <property type="match status" value="1"/>
</dbReference>
<evidence type="ECO:0000313" key="11">
    <source>
        <dbReference type="EMBL" id="CAD7697991.1"/>
    </source>
</evidence>
<dbReference type="Proteomes" id="UP000708148">
    <property type="component" value="Unassembled WGS sequence"/>
</dbReference>
<dbReference type="SUPFAM" id="SSF52540">
    <property type="entry name" value="P-loop containing nucleoside triphosphate hydrolases"/>
    <property type="match status" value="1"/>
</dbReference>
<dbReference type="InterPro" id="IPR003593">
    <property type="entry name" value="AAA+_ATPase"/>
</dbReference>
<evidence type="ECO:0000256" key="2">
    <source>
        <dbReference type="ARBA" id="ARBA00007095"/>
    </source>
</evidence>
<keyword evidence="6" id="KW-0238">DNA-binding</keyword>
<accession>A0A8S1IVR9</accession>
<keyword evidence="5" id="KW-0067">ATP-binding</keyword>
<evidence type="ECO:0000256" key="5">
    <source>
        <dbReference type="ARBA" id="ARBA00022840"/>
    </source>
</evidence>
<dbReference type="PANTHER" id="PTHR46456:SF1">
    <property type="entry name" value="DNA REPAIR PROTEIN RAD51 HOMOLOG 2"/>
    <property type="match status" value="1"/>
</dbReference>
<keyword evidence="8" id="KW-0234">DNA repair</keyword>
<proteinExistence type="inferred from homology"/>
<keyword evidence="3" id="KW-0547">Nucleotide-binding</keyword>
<dbReference type="GO" id="GO:0140664">
    <property type="term" value="F:ATP-dependent DNA damage sensor activity"/>
    <property type="evidence" value="ECO:0007669"/>
    <property type="project" value="InterPro"/>
</dbReference>
<dbReference type="InterPro" id="IPR058766">
    <property type="entry name" value="HHH_XRCC3_RAD51B"/>
</dbReference>
<dbReference type="GO" id="GO:0003697">
    <property type="term" value="F:single-stranded DNA binding"/>
    <property type="evidence" value="ECO:0007669"/>
    <property type="project" value="TreeGrafter"/>
</dbReference>
<evidence type="ECO:0000256" key="7">
    <source>
        <dbReference type="ARBA" id="ARBA00023172"/>
    </source>
</evidence>
<evidence type="ECO:0000256" key="6">
    <source>
        <dbReference type="ARBA" id="ARBA00023125"/>
    </source>
</evidence>
<comment type="subcellular location">
    <subcellularLocation>
        <location evidence="1">Nucleus</location>
    </subcellularLocation>
</comment>
<evidence type="ECO:0000256" key="8">
    <source>
        <dbReference type="ARBA" id="ARBA00023204"/>
    </source>
</evidence>
<dbReference type="GO" id="GO:0033063">
    <property type="term" value="C:Rad51B-Rad51C-Rad51D-XRCC2 complex"/>
    <property type="evidence" value="ECO:0007669"/>
    <property type="project" value="InterPro"/>
</dbReference>
<evidence type="ECO:0000256" key="4">
    <source>
        <dbReference type="ARBA" id="ARBA00022763"/>
    </source>
</evidence>
<dbReference type="InterPro" id="IPR027417">
    <property type="entry name" value="P-loop_NTPase"/>
</dbReference>
<evidence type="ECO:0000256" key="1">
    <source>
        <dbReference type="ARBA" id="ARBA00004123"/>
    </source>
</evidence>
<dbReference type="InterPro" id="IPR016467">
    <property type="entry name" value="DNA_recomb/repair_RecA-like"/>
</dbReference>
<dbReference type="OrthoDB" id="5957327at2759"/>
<dbReference type="Gene3D" id="3.40.50.300">
    <property type="entry name" value="P-loop containing nucleotide triphosphate hydrolases"/>
    <property type="match status" value="1"/>
</dbReference>
<dbReference type="GO" id="GO:0000724">
    <property type="term" value="P:double-strand break repair via homologous recombination"/>
    <property type="evidence" value="ECO:0007669"/>
    <property type="project" value="InterPro"/>
</dbReference>
<dbReference type="PIRSF" id="PIRSF005856">
    <property type="entry name" value="Rad51"/>
    <property type="match status" value="1"/>
</dbReference>
<dbReference type="AlphaFoldDB" id="A0A8S1IVR9"/>
<dbReference type="GO" id="GO:0005657">
    <property type="term" value="C:replication fork"/>
    <property type="evidence" value="ECO:0007669"/>
    <property type="project" value="TreeGrafter"/>
</dbReference>
<dbReference type="Pfam" id="PF08423">
    <property type="entry name" value="Rad51"/>
    <property type="match status" value="1"/>
</dbReference>
<evidence type="ECO:0000313" key="12">
    <source>
        <dbReference type="Proteomes" id="UP000708148"/>
    </source>
</evidence>
<sequence length="377" mass="40294">MATRPLARMGIEATLLSKLKARNLNTAQDVLTSTQLDLIEILEDVTETEIEALVLAVSKHVAPTPARAYELQHQTTPKGRHLPTCIQELDTALRGGIPSGSLTELVGPAGVGKTQFCLQLSVSAAKPRHAGGLGRHVHYFDTEKKFTSNRVAEIAEHQIGQVPGSKNLVEETLANISVMRPGTAGELLQSIKSLESSIIELQVGLVLLDSVAALVRTGYGHEQLVERQEMLGLQAASLKYLAQIFDIPVVVTNQVMARFQTQSTPGPEASIQAFSRSTTPLHGHPDQGSRLATAADSSVMAALGTKWAHCVNTRLVLERVGQGRCIKIAKSPSCPNAATAFRITHRGVETDHLASGVADLEGDVLAMGIANDAAYDM</sequence>
<dbReference type="PROSITE" id="PS50162">
    <property type="entry name" value="RECA_2"/>
    <property type="match status" value="1"/>
</dbReference>
<dbReference type="EMBL" id="CAJHUC010000739">
    <property type="protein sequence ID" value="CAD7697991.1"/>
    <property type="molecule type" value="Genomic_DNA"/>
</dbReference>
<comment type="similarity">
    <text evidence="2">Belongs to the RecA family. RAD51 subfamily.</text>
</comment>
<organism evidence="11 12">
    <name type="scientific">Ostreobium quekettii</name>
    <dbReference type="NCBI Taxonomy" id="121088"/>
    <lineage>
        <taxon>Eukaryota</taxon>
        <taxon>Viridiplantae</taxon>
        <taxon>Chlorophyta</taxon>
        <taxon>core chlorophytes</taxon>
        <taxon>Ulvophyceae</taxon>
        <taxon>TCBD clade</taxon>
        <taxon>Bryopsidales</taxon>
        <taxon>Ostreobineae</taxon>
        <taxon>Ostreobiaceae</taxon>
        <taxon>Ostreobium</taxon>
    </lineage>
</organism>
<feature type="domain" description="RecA family profile 1" evidence="10">
    <location>
        <begin position="78"/>
        <end position="255"/>
    </location>
</feature>
<keyword evidence="12" id="KW-1185">Reference proteome</keyword>
<dbReference type="InterPro" id="IPR020588">
    <property type="entry name" value="RecA_ATP-bd"/>
</dbReference>
<dbReference type="InterPro" id="IPR013632">
    <property type="entry name" value="Rad51_C"/>
</dbReference>
<keyword evidence="7" id="KW-0233">DNA recombination</keyword>
<protein>
    <recommendedName>
        <fullName evidence="10">RecA family profile 1 domain-containing protein</fullName>
    </recommendedName>
</protein>
<dbReference type="GO" id="GO:0003690">
    <property type="term" value="F:double-stranded DNA binding"/>
    <property type="evidence" value="ECO:0007669"/>
    <property type="project" value="TreeGrafter"/>
</dbReference>
<dbReference type="SMART" id="SM00382">
    <property type="entry name" value="AAA"/>
    <property type="match status" value="1"/>
</dbReference>
<keyword evidence="9" id="KW-0539">Nucleus</keyword>
<comment type="caution">
    <text evidence="11">The sequence shown here is derived from an EMBL/GenBank/DDBJ whole genome shotgun (WGS) entry which is preliminary data.</text>
</comment>
<dbReference type="InterPro" id="IPR030548">
    <property type="entry name" value="RAD51B"/>
</dbReference>
<evidence type="ECO:0000256" key="3">
    <source>
        <dbReference type="ARBA" id="ARBA00022741"/>
    </source>
</evidence>
<evidence type="ECO:0000256" key="9">
    <source>
        <dbReference type="ARBA" id="ARBA00023242"/>
    </source>
</evidence>
<dbReference type="Pfam" id="PF26169">
    <property type="entry name" value="HHH_XRCC3_RpoA"/>
    <property type="match status" value="1"/>
</dbReference>
<reference evidence="11" key="1">
    <citation type="submission" date="2020-12" db="EMBL/GenBank/DDBJ databases">
        <authorList>
            <person name="Iha C."/>
        </authorList>
    </citation>
    <scope>NUCLEOTIDE SEQUENCE</scope>
</reference>